<evidence type="ECO:0000256" key="6">
    <source>
        <dbReference type="ARBA" id="ARBA00022794"/>
    </source>
</evidence>
<dbReference type="PANTHER" id="PTHR44390">
    <property type="entry name" value="CENTROSOMAL PROTEIN OF 41 KDA"/>
    <property type="match status" value="1"/>
</dbReference>
<dbReference type="SUPFAM" id="SSF52821">
    <property type="entry name" value="Rhodanese/Cell cycle control phosphatase"/>
    <property type="match status" value="1"/>
</dbReference>
<evidence type="ECO:0000313" key="15">
    <source>
        <dbReference type="EMBL" id="KAK9816192.1"/>
    </source>
</evidence>
<keyword evidence="4" id="KW-0813">Transport</keyword>
<keyword evidence="16" id="KW-1185">Reference proteome</keyword>
<dbReference type="AlphaFoldDB" id="A0AAW1Q7B2"/>
<keyword evidence="6" id="KW-0970">Cilium biogenesis/degradation</keyword>
<name>A0AAW1Q7B2_9CHLO</name>
<dbReference type="GO" id="GO:0005840">
    <property type="term" value="C:ribosome"/>
    <property type="evidence" value="ECO:0007669"/>
    <property type="project" value="UniProtKB-KW"/>
</dbReference>
<dbReference type="EMBL" id="JALJOS010000088">
    <property type="protein sequence ID" value="KAK9816192.1"/>
    <property type="molecule type" value="Genomic_DNA"/>
</dbReference>
<evidence type="ECO:0000256" key="9">
    <source>
        <dbReference type="ARBA" id="ARBA00023069"/>
    </source>
</evidence>
<comment type="subcellular location">
    <subcellularLocation>
        <location evidence="1">Cytoplasm</location>
        <location evidence="1">Cytoskeleton</location>
        <location evidence="1">Cilium basal body</location>
    </subcellularLocation>
    <subcellularLocation>
        <location evidence="2">Cytoplasm</location>
        <location evidence="2">Cytoskeleton</location>
        <location evidence="2">Microtubule organizing center</location>
        <location evidence="2">Centrosome</location>
    </subcellularLocation>
</comment>
<keyword evidence="10" id="KW-0206">Cytoskeleton</keyword>
<gene>
    <name evidence="15" type="ORF">WJX74_006348</name>
</gene>
<evidence type="ECO:0000256" key="4">
    <source>
        <dbReference type="ARBA" id="ARBA00022448"/>
    </source>
</evidence>
<comment type="similarity">
    <text evidence="3">Belongs to the bacterial ribosomal protein bS21 family.</text>
</comment>
<keyword evidence="8" id="KW-0689">Ribosomal protein</keyword>
<dbReference type="InterPro" id="IPR001763">
    <property type="entry name" value="Rhodanese-like_dom"/>
</dbReference>
<evidence type="ECO:0000256" key="7">
    <source>
        <dbReference type="ARBA" id="ARBA00022927"/>
    </source>
</evidence>
<dbReference type="Proteomes" id="UP001438707">
    <property type="component" value="Unassembled WGS sequence"/>
</dbReference>
<evidence type="ECO:0000256" key="10">
    <source>
        <dbReference type="ARBA" id="ARBA00023212"/>
    </source>
</evidence>
<evidence type="ECO:0000256" key="8">
    <source>
        <dbReference type="ARBA" id="ARBA00022980"/>
    </source>
</evidence>
<dbReference type="PANTHER" id="PTHR44390:SF1">
    <property type="entry name" value="CENTROSOMAL PROTEIN OF 41 KDA"/>
    <property type="match status" value="1"/>
</dbReference>
<dbReference type="InterPro" id="IPR036873">
    <property type="entry name" value="Rhodanese-like_dom_sf"/>
</dbReference>
<comment type="caution">
    <text evidence="15">The sequence shown here is derived from an EMBL/GenBank/DDBJ whole genome shotgun (WGS) entry which is preliminary data.</text>
</comment>
<keyword evidence="12" id="KW-0687">Ribonucleoprotein</keyword>
<accession>A0AAW1Q7B2</accession>
<evidence type="ECO:0000256" key="3">
    <source>
        <dbReference type="ARBA" id="ARBA00006640"/>
    </source>
</evidence>
<keyword evidence="11" id="KW-0966">Cell projection</keyword>
<evidence type="ECO:0000256" key="5">
    <source>
        <dbReference type="ARBA" id="ARBA00022490"/>
    </source>
</evidence>
<dbReference type="GO" id="GO:0003735">
    <property type="term" value="F:structural constituent of ribosome"/>
    <property type="evidence" value="ECO:0007669"/>
    <property type="project" value="InterPro"/>
</dbReference>
<evidence type="ECO:0000259" key="14">
    <source>
        <dbReference type="PROSITE" id="PS50206"/>
    </source>
</evidence>
<dbReference type="CDD" id="cd00158">
    <property type="entry name" value="RHOD"/>
    <property type="match status" value="1"/>
</dbReference>
<dbReference type="GO" id="GO:1990904">
    <property type="term" value="C:ribonucleoprotein complex"/>
    <property type="evidence" value="ECO:0007669"/>
    <property type="project" value="UniProtKB-KW"/>
</dbReference>
<evidence type="ECO:0000256" key="1">
    <source>
        <dbReference type="ARBA" id="ARBA00004120"/>
    </source>
</evidence>
<dbReference type="InterPro" id="IPR001911">
    <property type="entry name" value="Ribosomal_bS21"/>
</dbReference>
<comment type="similarity">
    <text evidence="13">Belongs to the CEP41 family.</text>
</comment>
<keyword evidence="7" id="KW-0653">Protein transport</keyword>
<dbReference type="Pfam" id="PF01165">
    <property type="entry name" value="Ribosomal_S21"/>
    <property type="match status" value="1"/>
</dbReference>
<evidence type="ECO:0000256" key="11">
    <source>
        <dbReference type="ARBA" id="ARBA00023273"/>
    </source>
</evidence>
<feature type="domain" description="Rhodanese" evidence="14">
    <location>
        <begin position="73"/>
        <end position="170"/>
    </location>
</feature>
<proteinExistence type="inferred from homology"/>
<organism evidence="15 16">
    <name type="scientific">Apatococcus lobatus</name>
    <dbReference type="NCBI Taxonomy" id="904363"/>
    <lineage>
        <taxon>Eukaryota</taxon>
        <taxon>Viridiplantae</taxon>
        <taxon>Chlorophyta</taxon>
        <taxon>core chlorophytes</taxon>
        <taxon>Trebouxiophyceae</taxon>
        <taxon>Chlorellales</taxon>
        <taxon>Chlorellaceae</taxon>
        <taxon>Apatococcus</taxon>
    </lineage>
</organism>
<dbReference type="Pfam" id="PF00581">
    <property type="entry name" value="Rhodanese"/>
    <property type="match status" value="1"/>
</dbReference>
<evidence type="ECO:0000313" key="16">
    <source>
        <dbReference type="Proteomes" id="UP001438707"/>
    </source>
</evidence>
<reference evidence="15 16" key="1">
    <citation type="journal article" date="2024" name="Nat. Commun.">
        <title>Phylogenomics reveals the evolutionary origins of lichenization in chlorophyte algae.</title>
        <authorList>
            <person name="Puginier C."/>
            <person name="Libourel C."/>
            <person name="Otte J."/>
            <person name="Skaloud P."/>
            <person name="Haon M."/>
            <person name="Grisel S."/>
            <person name="Petersen M."/>
            <person name="Berrin J.G."/>
            <person name="Delaux P.M."/>
            <person name="Dal Grande F."/>
            <person name="Keller J."/>
        </authorList>
    </citation>
    <scope>NUCLEOTIDE SEQUENCE [LARGE SCALE GENOMIC DNA]</scope>
    <source>
        <strain evidence="15 16">SAG 2145</strain>
    </source>
</reference>
<dbReference type="GO" id="GO:0006412">
    <property type="term" value="P:translation"/>
    <property type="evidence" value="ECO:0007669"/>
    <property type="project" value="InterPro"/>
</dbReference>
<dbReference type="Gene3D" id="3.40.250.10">
    <property type="entry name" value="Rhodanese-like domain"/>
    <property type="match status" value="1"/>
</dbReference>
<dbReference type="PROSITE" id="PS50206">
    <property type="entry name" value="RHODANESE_3"/>
    <property type="match status" value="1"/>
</dbReference>
<dbReference type="GO" id="GO:0060271">
    <property type="term" value="P:cilium assembly"/>
    <property type="evidence" value="ECO:0007669"/>
    <property type="project" value="TreeGrafter"/>
</dbReference>
<dbReference type="GO" id="GO:0036064">
    <property type="term" value="C:ciliary basal body"/>
    <property type="evidence" value="ECO:0007669"/>
    <property type="project" value="TreeGrafter"/>
</dbReference>
<dbReference type="SMART" id="SM00450">
    <property type="entry name" value="RHOD"/>
    <property type="match status" value="1"/>
</dbReference>
<sequence length="304" mass="34398">MPLNVKPIGGSDKLRKLPGSKKYSGVKPSIDSGFNEIKLRHQESERQQNARFHRGEHFRRLTVKQLVQLCEASDVELLILDLRDEEAYQKYHLSPAWSYPVRLLSRAFNPFTPEILAFRNQEPGRIIVLYDLCDEVAASAANLMFEKGIDNVFILNGGLQAVQKHRPDMSCRRRALFTAWPHTGQPSNSYASSADKVLLRQPGSTDALAAGLWNSRAGLAGGCQRQSSRGIIVPVNGLAVDRAVKQLQRKLQGEGVLKAVRDREVYVKPCHQRLLARKESAARHQKRMFKYKMNWAMWRRGQGA</sequence>
<evidence type="ECO:0000256" key="12">
    <source>
        <dbReference type="ARBA" id="ARBA00023274"/>
    </source>
</evidence>
<evidence type="ECO:0000256" key="2">
    <source>
        <dbReference type="ARBA" id="ARBA00004300"/>
    </source>
</evidence>
<dbReference type="InterPro" id="IPR051889">
    <property type="entry name" value="CEP41"/>
</dbReference>
<evidence type="ECO:0000256" key="13">
    <source>
        <dbReference type="ARBA" id="ARBA00038465"/>
    </source>
</evidence>
<keyword evidence="5" id="KW-0963">Cytoplasm</keyword>
<dbReference type="NCBIfam" id="TIGR00030">
    <property type="entry name" value="S21p"/>
    <property type="match status" value="1"/>
</dbReference>
<keyword evidence="9" id="KW-0969">Cilium</keyword>
<protein>
    <recommendedName>
        <fullName evidence="14">Rhodanese domain-containing protein</fullName>
    </recommendedName>
</protein>
<dbReference type="GO" id="GO:0015031">
    <property type="term" value="P:protein transport"/>
    <property type="evidence" value="ECO:0007669"/>
    <property type="project" value="UniProtKB-KW"/>
</dbReference>